<sequence>MLTLLLLVLAAQPTAAPTKAPAMDPAYVAYTTELEKGIHAGDGSLLDTRVDMERLLERSTRGTSAPKVFHDSFASGVRSSGMQLGKQIVATREDDSSFRLLRLRMEGGAPHALYRIMSSEGGVNYLDLELARNAEAQVVIVDFYPYITGEPFSETMRRMYLQAATEAGYNLVDKLMGKEQDFLKNATRLQAMQRMVQEKQFAEVVKTFEALPKSLRQTKPFLLLRLTAAGQLDEAEYQKAIADFETAYPNDPSLDLISIDGHMMRKDYATVMKMVDRLDQRVNDPYLQYLRGSVMLDKGDRKAAIGYFKAAVAREPTLALAHWVLIGLSLQDKQFKDTVRYLDAIERDTSVELADLEGLEEYAGFVKSPEYKAWKKKRAGRMQAAPAVP</sequence>
<reference evidence="2 3" key="1">
    <citation type="submission" date="2014-07" db="EMBL/GenBank/DDBJ databases">
        <title>Draft Genome Sequence of Gephyronic Acid Producer, Cystobacter violaceus Strain Cb vi76.</title>
        <authorList>
            <person name="Stevens D.C."/>
            <person name="Young J."/>
            <person name="Carmichael R."/>
            <person name="Tan J."/>
            <person name="Taylor R.E."/>
        </authorList>
    </citation>
    <scope>NUCLEOTIDE SEQUENCE [LARGE SCALE GENOMIC DNA]</scope>
    <source>
        <strain evidence="2 3">Cb vi76</strain>
    </source>
</reference>
<dbReference type="Proteomes" id="UP000028547">
    <property type="component" value="Unassembled WGS sequence"/>
</dbReference>
<evidence type="ECO:0000256" key="1">
    <source>
        <dbReference type="SAM" id="SignalP"/>
    </source>
</evidence>
<comment type="caution">
    <text evidence="2">The sequence shown here is derived from an EMBL/GenBank/DDBJ whole genome shotgun (WGS) entry which is preliminary data.</text>
</comment>
<name>A0A084SNN5_9BACT</name>
<evidence type="ECO:0000313" key="2">
    <source>
        <dbReference type="EMBL" id="KFA90070.1"/>
    </source>
</evidence>
<dbReference type="RefSeq" id="WP_043403470.1">
    <property type="nucleotide sequence ID" value="NZ_JPMI01000226.1"/>
</dbReference>
<dbReference type="EMBL" id="JPMI01000226">
    <property type="protein sequence ID" value="KFA90070.1"/>
    <property type="molecule type" value="Genomic_DNA"/>
</dbReference>
<keyword evidence="1" id="KW-0732">Signal</keyword>
<proteinExistence type="predicted"/>
<accession>A0A084SNN5</accession>
<evidence type="ECO:0008006" key="4">
    <source>
        <dbReference type="Google" id="ProtNLM"/>
    </source>
</evidence>
<dbReference type="SUPFAM" id="SSF81901">
    <property type="entry name" value="HCP-like"/>
    <property type="match status" value="1"/>
</dbReference>
<dbReference type="Gene3D" id="1.25.40.10">
    <property type="entry name" value="Tetratricopeptide repeat domain"/>
    <property type="match status" value="1"/>
</dbReference>
<organism evidence="2 3">
    <name type="scientific">Archangium violaceum Cb vi76</name>
    <dbReference type="NCBI Taxonomy" id="1406225"/>
    <lineage>
        <taxon>Bacteria</taxon>
        <taxon>Pseudomonadati</taxon>
        <taxon>Myxococcota</taxon>
        <taxon>Myxococcia</taxon>
        <taxon>Myxococcales</taxon>
        <taxon>Cystobacterineae</taxon>
        <taxon>Archangiaceae</taxon>
        <taxon>Archangium</taxon>
    </lineage>
</organism>
<feature type="chain" id="PRO_5012655545" description="Tetratricopeptide repeat protein" evidence="1">
    <location>
        <begin position="16"/>
        <end position="389"/>
    </location>
</feature>
<feature type="signal peptide" evidence="1">
    <location>
        <begin position="1"/>
        <end position="15"/>
    </location>
</feature>
<dbReference type="AlphaFoldDB" id="A0A084SNN5"/>
<dbReference type="InterPro" id="IPR011990">
    <property type="entry name" value="TPR-like_helical_dom_sf"/>
</dbReference>
<protein>
    <recommendedName>
        <fullName evidence="4">Tetratricopeptide repeat protein</fullName>
    </recommendedName>
</protein>
<gene>
    <name evidence="2" type="ORF">Q664_30830</name>
</gene>
<evidence type="ECO:0000313" key="3">
    <source>
        <dbReference type="Proteomes" id="UP000028547"/>
    </source>
</evidence>